<dbReference type="RefSeq" id="WP_405129349.1">
    <property type="nucleotide sequence ID" value="NZ_JAHWXS010000009.1"/>
</dbReference>
<reference evidence="1 2" key="1">
    <citation type="journal article" date="2012" name="Plant Soil">
        <title>Screening of plant growth-promoting traits in arsenic-resistant bacteria isolated from the rhizosphere of soybean plants from Argentinean agricultural soil.</title>
        <authorList>
            <person name="Wevar Oller A.L."/>
            <person name="Talano M.A."/>
            <person name="Agostini E."/>
        </authorList>
    </citation>
    <scope>NUCLEOTIDE SEQUENCE [LARGE SCALE GENOMIC DNA]</scope>
    <source>
        <strain evidence="1 2">AW4</strain>
    </source>
</reference>
<accession>A0ABW8NV34</accession>
<evidence type="ECO:0000313" key="1">
    <source>
        <dbReference type="EMBL" id="MFK5733840.1"/>
    </source>
</evidence>
<dbReference type="Proteomes" id="UP001621534">
    <property type="component" value="Unassembled WGS sequence"/>
</dbReference>
<dbReference type="EMBL" id="JAHWXS010000009">
    <property type="protein sequence ID" value="MFK5733840.1"/>
    <property type="molecule type" value="Genomic_DNA"/>
</dbReference>
<sequence>MQTAIQKSQANYQAVQAQVLGATEEFRSNSRFFVQPGSNNNWSIIGADDNRLYGQRKRYFDAVTYAESLERAIDAKSVPALTVRQVGERATRWGSLLSLLVIIAAAVTSA</sequence>
<proteinExistence type="predicted"/>
<comment type="caution">
    <text evidence="1">The sequence shown here is derived from an EMBL/GenBank/DDBJ whole genome shotgun (WGS) entry which is preliminary data.</text>
</comment>
<organism evidence="1 2">
    <name type="scientific">Pseudomonas urmiensis</name>
    <dbReference type="NCBI Taxonomy" id="2745493"/>
    <lineage>
        <taxon>Bacteria</taxon>
        <taxon>Pseudomonadati</taxon>
        <taxon>Pseudomonadota</taxon>
        <taxon>Gammaproteobacteria</taxon>
        <taxon>Pseudomonadales</taxon>
        <taxon>Pseudomonadaceae</taxon>
        <taxon>Pseudomonas</taxon>
    </lineage>
</organism>
<name>A0ABW8NV34_9PSED</name>
<keyword evidence="2" id="KW-1185">Reference proteome</keyword>
<gene>
    <name evidence="1" type="ORF">KW869_09900</name>
</gene>
<protein>
    <submittedName>
        <fullName evidence="1">Uncharacterized protein</fullName>
    </submittedName>
</protein>
<evidence type="ECO:0000313" key="2">
    <source>
        <dbReference type="Proteomes" id="UP001621534"/>
    </source>
</evidence>